<gene>
    <name evidence="2" type="ORF">PBY51_018639</name>
</gene>
<accession>A0AAN8AV23</accession>
<keyword evidence="1" id="KW-0732">Signal</keyword>
<name>A0AAN8AV23_ELEMC</name>
<evidence type="ECO:0000313" key="2">
    <source>
        <dbReference type="EMBL" id="KAK5873613.1"/>
    </source>
</evidence>
<dbReference type="EMBL" id="JAUZQC010000003">
    <property type="protein sequence ID" value="KAK5873613.1"/>
    <property type="molecule type" value="Genomic_DNA"/>
</dbReference>
<evidence type="ECO:0000256" key="1">
    <source>
        <dbReference type="SAM" id="SignalP"/>
    </source>
</evidence>
<evidence type="ECO:0000313" key="3">
    <source>
        <dbReference type="Proteomes" id="UP001346869"/>
    </source>
</evidence>
<dbReference type="AlphaFoldDB" id="A0AAN8AV23"/>
<protein>
    <submittedName>
        <fullName evidence="2">Uncharacterized protein</fullName>
    </submittedName>
</protein>
<dbReference type="Proteomes" id="UP001346869">
    <property type="component" value="Unassembled WGS sequence"/>
</dbReference>
<sequence length="97" mass="10616">MALLRSERQKSSSSIFLSFLLVLFLIRPPFFSHRVWNCDGIQVTQFPSIPCNPTPSPHSPTFNLMVAWPGSGSVPGLPMATGCETDIQARLESLSPA</sequence>
<reference evidence="2 3" key="1">
    <citation type="journal article" date="2023" name="Genes (Basel)">
        <title>Chromosome-Level Genome Assembly and Circadian Gene Repertoire of the Patagonia Blennie Eleginops maclovinus-The Closest Ancestral Proxy of Antarctic Cryonotothenioids.</title>
        <authorList>
            <person name="Cheng C.C."/>
            <person name="Rivera-Colon A.G."/>
            <person name="Minhas B.F."/>
            <person name="Wilson L."/>
            <person name="Rayamajhi N."/>
            <person name="Vargas-Chacoff L."/>
            <person name="Catchen J.M."/>
        </authorList>
    </citation>
    <scope>NUCLEOTIDE SEQUENCE [LARGE SCALE GENOMIC DNA]</scope>
    <source>
        <strain evidence="2">JMC-PN-2008</strain>
    </source>
</reference>
<feature type="signal peptide" evidence="1">
    <location>
        <begin position="1"/>
        <end position="32"/>
    </location>
</feature>
<reference evidence="2 3" key="2">
    <citation type="journal article" date="2023" name="Mol. Biol. Evol.">
        <title>Genomics of Secondarily Temperate Adaptation in the Only Non-Antarctic Icefish.</title>
        <authorList>
            <person name="Rivera-Colon A.G."/>
            <person name="Rayamajhi N."/>
            <person name="Minhas B.F."/>
            <person name="Madrigal G."/>
            <person name="Bilyk K.T."/>
            <person name="Yoon V."/>
            <person name="Hune M."/>
            <person name="Gregory S."/>
            <person name="Cheng C.H.C."/>
            <person name="Catchen J.M."/>
        </authorList>
    </citation>
    <scope>NUCLEOTIDE SEQUENCE [LARGE SCALE GENOMIC DNA]</scope>
    <source>
        <strain evidence="2">JMC-PN-2008</strain>
    </source>
</reference>
<feature type="chain" id="PRO_5042963649" evidence="1">
    <location>
        <begin position="33"/>
        <end position="97"/>
    </location>
</feature>
<keyword evidence="3" id="KW-1185">Reference proteome</keyword>
<comment type="caution">
    <text evidence="2">The sequence shown here is derived from an EMBL/GenBank/DDBJ whole genome shotgun (WGS) entry which is preliminary data.</text>
</comment>
<organism evidence="2 3">
    <name type="scientific">Eleginops maclovinus</name>
    <name type="common">Patagonian blennie</name>
    <name type="synonym">Eleginus maclovinus</name>
    <dbReference type="NCBI Taxonomy" id="56733"/>
    <lineage>
        <taxon>Eukaryota</taxon>
        <taxon>Metazoa</taxon>
        <taxon>Chordata</taxon>
        <taxon>Craniata</taxon>
        <taxon>Vertebrata</taxon>
        <taxon>Euteleostomi</taxon>
        <taxon>Actinopterygii</taxon>
        <taxon>Neopterygii</taxon>
        <taxon>Teleostei</taxon>
        <taxon>Neoteleostei</taxon>
        <taxon>Acanthomorphata</taxon>
        <taxon>Eupercaria</taxon>
        <taxon>Perciformes</taxon>
        <taxon>Notothenioidei</taxon>
        <taxon>Eleginopidae</taxon>
        <taxon>Eleginops</taxon>
    </lineage>
</organism>
<proteinExistence type="predicted"/>